<reference evidence="19" key="1">
    <citation type="submission" date="2025-08" db="UniProtKB">
        <authorList>
            <consortium name="RefSeq"/>
        </authorList>
    </citation>
    <scope>IDENTIFICATION</scope>
</reference>
<feature type="domain" description="C2" evidence="17">
    <location>
        <begin position="439"/>
        <end position="558"/>
    </location>
</feature>
<feature type="region of interest" description="Disordered" evidence="15">
    <location>
        <begin position="746"/>
        <end position="776"/>
    </location>
</feature>
<evidence type="ECO:0000256" key="14">
    <source>
        <dbReference type="ARBA" id="ARBA00077279"/>
    </source>
</evidence>
<dbReference type="SUPFAM" id="SSF49562">
    <property type="entry name" value="C2 domain (Calcium/lipid-binding domain, CaLB)"/>
    <property type="match status" value="2"/>
</dbReference>
<evidence type="ECO:0000256" key="2">
    <source>
        <dbReference type="ARBA" id="ARBA00004361"/>
    </source>
</evidence>
<evidence type="ECO:0000256" key="13">
    <source>
        <dbReference type="ARBA" id="ARBA00067958"/>
    </source>
</evidence>
<feature type="compositionally biased region" description="Polar residues" evidence="15">
    <location>
        <begin position="113"/>
        <end position="128"/>
    </location>
</feature>
<evidence type="ECO:0000256" key="15">
    <source>
        <dbReference type="SAM" id="MobiDB-lite"/>
    </source>
</evidence>
<name>A0A2Y9G3R4_TRIMA</name>
<dbReference type="PROSITE" id="PS50004">
    <property type="entry name" value="C2"/>
    <property type="match status" value="2"/>
</dbReference>
<keyword evidence="6" id="KW-0677">Repeat</keyword>
<evidence type="ECO:0000256" key="8">
    <source>
        <dbReference type="ARBA" id="ARBA00022989"/>
    </source>
</evidence>
<dbReference type="GO" id="GO:0030276">
    <property type="term" value="F:clathrin binding"/>
    <property type="evidence" value="ECO:0007669"/>
    <property type="project" value="TreeGrafter"/>
</dbReference>
<dbReference type="GO" id="GO:0001669">
    <property type="term" value="C:acrosomal vesicle"/>
    <property type="evidence" value="ECO:0007669"/>
    <property type="project" value="UniProtKB-SubCell"/>
</dbReference>
<dbReference type="Pfam" id="PF00168">
    <property type="entry name" value="C2"/>
    <property type="match status" value="2"/>
</dbReference>
<dbReference type="FunCoup" id="A0A2Y9G3R4">
    <property type="interactions" value="7"/>
</dbReference>
<keyword evidence="9 16" id="KW-0472">Membrane</keyword>
<feature type="compositionally biased region" description="Gly residues" evidence="15">
    <location>
        <begin position="763"/>
        <end position="776"/>
    </location>
</feature>
<dbReference type="CTD" id="90019"/>
<dbReference type="PRINTS" id="PR00399">
    <property type="entry name" value="SYNAPTOTAGMN"/>
</dbReference>
<dbReference type="Proteomes" id="UP000248480">
    <property type="component" value="Unplaced"/>
</dbReference>
<feature type="transmembrane region" description="Helical" evidence="16">
    <location>
        <begin position="369"/>
        <end position="392"/>
    </location>
</feature>
<evidence type="ECO:0000256" key="11">
    <source>
        <dbReference type="ARBA" id="ARBA00056580"/>
    </source>
</evidence>
<dbReference type="STRING" id="127582.A0A2Y9G3R4"/>
<dbReference type="InterPro" id="IPR001565">
    <property type="entry name" value="Synaptotagmin"/>
</dbReference>
<dbReference type="PANTHER" id="PTHR10024">
    <property type="entry name" value="SYNAPTOTAGMIN"/>
    <property type="match status" value="1"/>
</dbReference>
<proteinExistence type="inferred from homology"/>
<organism evidence="18 19">
    <name type="scientific">Trichechus manatus latirostris</name>
    <name type="common">Florida manatee</name>
    <dbReference type="NCBI Taxonomy" id="127582"/>
    <lineage>
        <taxon>Eukaryota</taxon>
        <taxon>Metazoa</taxon>
        <taxon>Chordata</taxon>
        <taxon>Craniata</taxon>
        <taxon>Vertebrata</taxon>
        <taxon>Euteleostomi</taxon>
        <taxon>Mammalia</taxon>
        <taxon>Eutheria</taxon>
        <taxon>Afrotheria</taxon>
        <taxon>Sirenia</taxon>
        <taxon>Trichechidae</taxon>
        <taxon>Trichechus</taxon>
    </lineage>
</organism>
<feature type="region of interest" description="Disordered" evidence="15">
    <location>
        <begin position="92"/>
        <end position="159"/>
    </location>
</feature>
<dbReference type="GO" id="GO:0031045">
    <property type="term" value="C:dense core granule"/>
    <property type="evidence" value="ECO:0007669"/>
    <property type="project" value="TreeGrafter"/>
</dbReference>
<evidence type="ECO:0000256" key="6">
    <source>
        <dbReference type="ARBA" id="ARBA00022737"/>
    </source>
</evidence>
<evidence type="ECO:0000256" key="12">
    <source>
        <dbReference type="ARBA" id="ARBA00064719"/>
    </source>
</evidence>
<dbReference type="Gene3D" id="2.60.40.150">
    <property type="entry name" value="C2 domain"/>
    <property type="match status" value="2"/>
</dbReference>
<dbReference type="GO" id="GO:0048488">
    <property type="term" value="P:synaptic vesicle endocytosis"/>
    <property type="evidence" value="ECO:0007669"/>
    <property type="project" value="TreeGrafter"/>
</dbReference>
<dbReference type="FunFam" id="2.60.40.150:FF:000176">
    <property type="entry name" value="Synaptotagmin 8"/>
    <property type="match status" value="1"/>
</dbReference>
<dbReference type="InterPro" id="IPR035892">
    <property type="entry name" value="C2_domain_sf"/>
</dbReference>
<keyword evidence="5 16" id="KW-0812">Transmembrane</keyword>
<evidence type="ECO:0000256" key="10">
    <source>
        <dbReference type="ARBA" id="ARBA00023329"/>
    </source>
</evidence>
<evidence type="ECO:0000256" key="16">
    <source>
        <dbReference type="SAM" id="Phobius"/>
    </source>
</evidence>
<dbReference type="RefSeq" id="XP_012414859.2">
    <property type="nucleotide sequence ID" value="XM_012559405.2"/>
</dbReference>
<dbReference type="GeneID" id="101356178"/>
<dbReference type="FunFam" id="2.60.40.150:FF:000182">
    <property type="entry name" value="Synaptotagmin 8"/>
    <property type="match status" value="1"/>
</dbReference>
<dbReference type="GO" id="GO:0048791">
    <property type="term" value="P:calcium ion-regulated exocytosis of neurotransmitter"/>
    <property type="evidence" value="ECO:0007669"/>
    <property type="project" value="TreeGrafter"/>
</dbReference>
<evidence type="ECO:0000256" key="3">
    <source>
        <dbReference type="ARBA" id="ARBA00006996"/>
    </source>
</evidence>
<dbReference type="InParanoid" id="A0A2Y9G3R4"/>
<dbReference type="InterPro" id="IPR000008">
    <property type="entry name" value="C2_dom"/>
</dbReference>
<dbReference type="GO" id="GO:0005509">
    <property type="term" value="F:calcium ion binding"/>
    <property type="evidence" value="ECO:0007669"/>
    <property type="project" value="TreeGrafter"/>
</dbReference>
<comment type="subunit">
    <text evidence="12">Homodimer or homooligomer. Homodimerization and homooligomerization do not depend on Ca(2+). Interacts with SYNCRIP isoform 2 C-terminus. Binds inositol 1,3,4,5-tetrakisphosphate (IP4). Binds to AP2 in a Ca(2+)-independent manner. Interacts with STX1A, STX1B and STX2; the interaction is Ca(2+)-dependent.</text>
</comment>
<sequence>MRVPKTTGARPGRRLHRDIGLRAGEPRGPLVRCSLDEEVVDTRTKNFGVRSGKRTVKSTLEEHPSPRGLALCQCRPQGQAGRPRVDCTSLSVPAARSSEPGGTFLHKGVSQLPRASSSGHKKNSQSLEAKQRLTLATGSKRCPQARPAPGCPGPKRKVWRPGWPREVAGVRREGESGRLSQLARNVLAAPCPYLPPPRPQPRVLLAPSPPVSGVRLPPVRRVTPRSLAPCGSKFLLGPGPWARRLNRGQGRQSGELGDFLEEEALVLALAQSLPHTGFCSELAPLATRGCLLAQADAVRQLLLGKWGHRRGPEGPPHQVTCSAWLCPPNQQGQGMVRPPDPSNAPTAPGATALPGLIPDLVTRKSWPRWALVAAAVAAGVLIVVCLLCVIWCRCHHRHCSKKPRHTEAVDLGSARGTTAVHLVQPDVDNLEFGPGGPEHWGRLLLSLEYDFGSEEIRVGLKQASDLRAPTPGGTADPYACISISTQTGHRHETKVHRGTLSPLFEETCCFQVTRAELPLATLRVQVLDFRRFSQHAPLGELHLPLGTVDLRHVLELWHQLGPPGTAQPEQMAGELCFSLRYVPSSGRLTVVVLEARGLNPGLAESYVKVQLMLRQRKWKRKRSSSRKGTATPYFNEAFTFHVPFSQIQSVDLVLAVWTRGPQLRAGPVGKVLLGARASGQLLQHWADMLAHARRPVAQWHHLQPAREVDQALALQPHLRWPLPRPQQHPFGKASCIRCLLHHPHAKSGARAPTQEGAKSQRAGGRGWEGVQAGAGL</sequence>
<comment type="similarity">
    <text evidence="3">Belongs to the synaptotagmin family.</text>
</comment>
<dbReference type="GO" id="GO:0030424">
    <property type="term" value="C:axon"/>
    <property type="evidence" value="ECO:0007669"/>
    <property type="project" value="TreeGrafter"/>
</dbReference>
<evidence type="ECO:0000256" key="5">
    <source>
        <dbReference type="ARBA" id="ARBA00022692"/>
    </source>
</evidence>
<evidence type="ECO:0000259" key="17">
    <source>
        <dbReference type="PROSITE" id="PS50004"/>
    </source>
</evidence>
<feature type="domain" description="C2" evidence="17">
    <location>
        <begin position="571"/>
        <end position="700"/>
    </location>
</feature>
<keyword evidence="18" id="KW-1185">Reference proteome</keyword>
<dbReference type="GO" id="GO:0005886">
    <property type="term" value="C:plasma membrane"/>
    <property type="evidence" value="ECO:0007669"/>
    <property type="project" value="UniProtKB-SubCell"/>
</dbReference>
<gene>
    <name evidence="19" type="primary">SYT8</name>
</gene>
<comment type="function">
    <text evidence="11">Involved in the trafficking and exocytosis of secretory vesicles in non-neuronal tissues. Mediates Ca(2+)-regulation of exocytosis acrosomal reaction in sperm. May mediate Ca(2+)-regulation of exocytosis in insulin secreted cells.</text>
</comment>
<dbReference type="GO" id="GO:0001786">
    <property type="term" value="F:phosphatidylserine binding"/>
    <property type="evidence" value="ECO:0007669"/>
    <property type="project" value="TreeGrafter"/>
</dbReference>
<evidence type="ECO:0000256" key="4">
    <source>
        <dbReference type="ARBA" id="ARBA00022475"/>
    </source>
</evidence>
<keyword evidence="8 16" id="KW-1133">Transmembrane helix</keyword>
<feature type="region of interest" description="Disordered" evidence="15">
    <location>
        <begin position="1"/>
        <end position="27"/>
    </location>
</feature>
<accession>A0A2Y9G3R4</accession>
<evidence type="ECO:0000256" key="9">
    <source>
        <dbReference type="ARBA" id="ARBA00023136"/>
    </source>
</evidence>
<keyword evidence="4" id="KW-1003">Cell membrane</keyword>
<dbReference type="AlphaFoldDB" id="A0A2Y9G3R4"/>
<dbReference type="GO" id="GO:0000149">
    <property type="term" value="F:SNARE binding"/>
    <property type="evidence" value="ECO:0007669"/>
    <property type="project" value="TreeGrafter"/>
</dbReference>
<dbReference type="GO" id="GO:0005544">
    <property type="term" value="F:calcium-dependent phospholipid binding"/>
    <property type="evidence" value="ECO:0007669"/>
    <property type="project" value="TreeGrafter"/>
</dbReference>
<keyword evidence="7" id="KW-0735">Signal-anchor</keyword>
<evidence type="ECO:0000256" key="7">
    <source>
        <dbReference type="ARBA" id="ARBA00022968"/>
    </source>
</evidence>
<comment type="subcellular location">
    <subcellularLocation>
        <location evidence="2">Cell membrane</location>
        <topology evidence="2">Single-pass type III membrane protein</topology>
    </subcellularLocation>
    <subcellularLocation>
        <location evidence="1">Cytoplasmic vesicle</location>
        <location evidence="1">Secretory vesicle</location>
        <location evidence="1">Acrosome</location>
    </subcellularLocation>
</comment>
<evidence type="ECO:0000313" key="19">
    <source>
        <dbReference type="RefSeq" id="XP_012414859.2"/>
    </source>
</evidence>
<evidence type="ECO:0000256" key="1">
    <source>
        <dbReference type="ARBA" id="ARBA00004218"/>
    </source>
</evidence>
<dbReference type="GO" id="GO:0030672">
    <property type="term" value="C:synaptic vesicle membrane"/>
    <property type="evidence" value="ECO:0007669"/>
    <property type="project" value="TreeGrafter"/>
</dbReference>
<evidence type="ECO:0000313" key="18">
    <source>
        <dbReference type="Proteomes" id="UP000248480"/>
    </source>
</evidence>
<dbReference type="SMART" id="SM00239">
    <property type="entry name" value="C2"/>
    <property type="match status" value="2"/>
</dbReference>
<protein>
    <recommendedName>
        <fullName evidence="13">Synaptotagmin-8</fullName>
    </recommendedName>
    <alternativeName>
        <fullName evidence="14">Synaptotagmin VIII</fullName>
    </alternativeName>
</protein>
<dbReference type="PANTHER" id="PTHR10024:SF249">
    <property type="entry name" value="SYNAPTOTAGMIN-8"/>
    <property type="match status" value="1"/>
</dbReference>
<dbReference type="KEGG" id="tmu:101356178"/>
<keyword evidence="10" id="KW-0968">Cytoplasmic vesicle</keyword>